<evidence type="ECO:0000313" key="2">
    <source>
        <dbReference type="EMBL" id="WGV16908.1"/>
    </source>
</evidence>
<organism evidence="2 3">
    <name type="scientific">Fuscovulum ytuae</name>
    <dbReference type="NCBI Taxonomy" id="3042299"/>
    <lineage>
        <taxon>Bacteria</taxon>
        <taxon>Pseudomonadati</taxon>
        <taxon>Pseudomonadota</taxon>
        <taxon>Alphaproteobacteria</taxon>
        <taxon>Rhodobacterales</taxon>
        <taxon>Paracoccaceae</taxon>
        <taxon>Fuscovulum</taxon>
    </lineage>
</organism>
<keyword evidence="1" id="KW-1277">Toxin-antitoxin system</keyword>
<reference evidence="2 3" key="1">
    <citation type="submission" date="2023-04" db="EMBL/GenBank/DDBJ databases">
        <title>YMD61, complete Genome.</title>
        <authorList>
            <person name="Zhang J."/>
        </authorList>
    </citation>
    <scope>NUCLEOTIDE SEQUENCE [LARGE SCALE GENOMIC DNA]</scope>
    <source>
        <strain evidence="2 3">YMD61</strain>
    </source>
</reference>
<dbReference type="Pfam" id="PF07362">
    <property type="entry name" value="CcdA"/>
    <property type="match status" value="1"/>
</dbReference>
<evidence type="ECO:0000256" key="1">
    <source>
        <dbReference type="ARBA" id="ARBA00022649"/>
    </source>
</evidence>
<dbReference type="RefSeq" id="WP_281467724.1">
    <property type="nucleotide sequence ID" value="NZ_CP124535.1"/>
</dbReference>
<proteinExistence type="predicted"/>
<name>A0ABY8Q8B6_9RHOB</name>
<evidence type="ECO:0000313" key="3">
    <source>
        <dbReference type="Proteomes" id="UP001230978"/>
    </source>
</evidence>
<gene>
    <name evidence="2" type="ORF">QF092_03590</name>
</gene>
<sequence>MSTTRRATSMTLDAALLDEARALGLNISRAAEEGIRAQVRAERSRRWKEDNAADIAAYNKWIEENGVPLARFRKF</sequence>
<dbReference type="EMBL" id="CP124535">
    <property type="protein sequence ID" value="WGV16908.1"/>
    <property type="molecule type" value="Genomic_DNA"/>
</dbReference>
<accession>A0ABY8Q8B6</accession>
<keyword evidence="3" id="KW-1185">Reference proteome</keyword>
<dbReference type="InterPro" id="IPR009956">
    <property type="entry name" value="Post-segregation_anti-tox_CcdA"/>
</dbReference>
<protein>
    <submittedName>
        <fullName evidence="2">Type II toxin-antitoxin system CcdA family antitoxin</fullName>
    </submittedName>
</protein>
<dbReference type="Proteomes" id="UP001230978">
    <property type="component" value="Chromosome"/>
</dbReference>